<dbReference type="EMBL" id="LCIV01000002">
    <property type="protein sequence ID" value="KKT64130.1"/>
    <property type="molecule type" value="Genomic_DNA"/>
</dbReference>
<organism evidence="1 2">
    <name type="scientific">Candidatus Giovannonibacteria bacterium GW2011_GWA1_44_29</name>
    <dbReference type="NCBI Taxonomy" id="1618646"/>
    <lineage>
        <taxon>Bacteria</taxon>
        <taxon>Candidatus Giovannoniibacteriota</taxon>
    </lineage>
</organism>
<dbReference type="Proteomes" id="UP000034652">
    <property type="component" value="Unassembled WGS sequence"/>
</dbReference>
<proteinExistence type="predicted"/>
<reference evidence="1 2" key="1">
    <citation type="journal article" date="2015" name="Nature">
        <title>rRNA introns, odd ribosomes, and small enigmatic genomes across a large radiation of phyla.</title>
        <authorList>
            <person name="Brown C.T."/>
            <person name="Hug L.A."/>
            <person name="Thomas B.C."/>
            <person name="Sharon I."/>
            <person name="Castelle C.J."/>
            <person name="Singh A."/>
            <person name="Wilkins M.J."/>
            <person name="Williams K.H."/>
            <person name="Banfield J.F."/>
        </authorList>
    </citation>
    <scope>NUCLEOTIDE SEQUENCE [LARGE SCALE GENOMIC DNA]</scope>
</reference>
<protein>
    <submittedName>
        <fullName evidence="1">Uncharacterized protein</fullName>
    </submittedName>
</protein>
<sequence>MEKITPTNEHPRDRFKRLATTRTNIVLKRLKVLGNCSNRNIYEYDEQDIDKVFSEIERKVKETKAKFHFPKKKDFKL</sequence>
<dbReference type="AlphaFoldDB" id="A0A0G1IYN0"/>
<evidence type="ECO:0000313" key="1">
    <source>
        <dbReference type="EMBL" id="KKT64130.1"/>
    </source>
</evidence>
<evidence type="ECO:0000313" key="2">
    <source>
        <dbReference type="Proteomes" id="UP000034652"/>
    </source>
</evidence>
<dbReference type="STRING" id="1618646.UW57_C0002G0010"/>
<name>A0A0G1IYN0_9BACT</name>
<comment type="caution">
    <text evidence="1">The sequence shown here is derived from an EMBL/GenBank/DDBJ whole genome shotgun (WGS) entry which is preliminary data.</text>
</comment>
<gene>
    <name evidence="1" type="ORF">UW57_C0002G0010</name>
</gene>
<accession>A0A0G1IYN0</accession>